<feature type="compositionally biased region" description="Low complexity" evidence="1">
    <location>
        <begin position="243"/>
        <end position="257"/>
    </location>
</feature>
<protein>
    <submittedName>
        <fullName evidence="2">Uncharacterized protein</fullName>
    </submittedName>
</protein>
<gene>
    <name evidence="2" type="ORF">BDK51DRAFT_52274</name>
</gene>
<feature type="region of interest" description="Disordered" evidence="1">
    <location>
        <begin position="283"/>
        <end position="315"/>
    </location>
</feature>
<feature type="region of interest" description="Disordered" evidence="1">
    <location>
        <begin position="241"/>
        <end position="266"/>
    </location>
</feature>
<proteinExistence type="predicted"/>
<keyword evidence="3" id="KW-1185">Reference proteome</keyword>
<feature type="compositionally biased region" description="Basic and acidic residues" evidence="1">
    <location>
        <begin position="295"/>
        <end position="309"/>
    </location>
</feature>
<sequence length="315" mass="34186">MTPQDAMGYQPKASCGSSPIQVGQLPAHSLAISLEKRTSRGCARGILAPGWPHGNKCLGPRAFTPERKPEVEANDASRESSWSWKAFCARGERKSGADGRDGRKARPRQLSTRTCERWSRRVLGFTVFAFNALSGGRVVSSRTIRFSGVLDMCGVLEQEEAQSVSGCQQTPNTSVRSIHCWPAADANTSRRRDPASPRVPSPQKTRVASLLPTWNGQHCGGLGNYLPPFLHRVNVVSHLASRAATPTKSDSPSSPSAAQPPPSPFFVSAMTLEDQVVVEDQVLPTRLALATPPPPHDDPRRQEEDDKAMHHAVGF</sequence>
<reference evidence="3" key="1">
    <citation type="journal article" date="2018" name="Nat. Microbiol.">
        <title>Leveraging single-cell genomics to expand the fungal tree of life.</title>
        <authorList>
            <person name="Ahrendt S.R."/>
            <person name="Quandt C.A."/>
            <person name="Ciobanu D."/>
            <person name="Clum A."/>
            <person name="Salamov A."/>
            <person name="Andreopoulos B."/>
            <person name="Cheng J.F."/>
            <person name="Woyke T."/>
            <person name="Pelin A."/>
            <person name="Henrissat B."/>
            <person name="Reynolds N.K."/>
            <person name="Benny G.L."/>
            <person name="Smith M.E."/>
            <person name="James T.Y."/>
            <person name="Grigoriev I.V."/>
        </authorList>
    </citation>
    <scope>NUCLEOTIDE SEQUENCE [LARGE SCALE GENOMIC DNA]</scope>
</reference>
<name>A0A4P9VZS6_9FUNG</name>
<feature type="region of interest" description="Disordered" evidence="1">
    <location>
        <begin position="1"/>
        <end position="20"/>
    </location>
</feature>
<organism evidence="2 3">
    <name type="scientific">Blyttiomyces helicus</name>
    <dbReference type="NCBI Taxonomy" id="388810"/>
    <lineage>
        <taxon>Eukaryota</taxon>
        <taxon>Fungi</taxon>
        <taxon>Fungi incertae sedis</taxon>
        <taxon>Chytridiomycota</taxon>
        <taxon>Chytridiomycota incertae sedis</taxon>
        <taxon>Chytridiomycetes</taxon>
        <taxon>Chytridiomycetes incertae sedis</taxon>
        <taxon>Blyttiomyces</taxon>
    </lineage>
</organism>
<evidence type="ECO:0000256" key="1">
    <source>
        <dbReference type="SAM" id="MobiDB-lite"/>
    </source>
</evidence>
<accession>A0A4P9VZS6</accession>
<evidence type="ECO:0000313" key="3">
    <source>
        <dbReference type="Proteomes" id="UP000269721"/>
    </source>
</evidence>
<dbReference type="Proteomes" id="UP000269721">
    <property type="component" value="Unassembled WGS sequence"/>
</dbReference>
<dbReference type="AlphaFoldDB" id="A0A4P9VZS6"/>
<evidence type="ECO:0000313" key="2">
    <source>
        <dbReference type="EMBL" id="RKO83790.1"/>
    </source>
</evidence>
<feature type="region of interest" description="Disordered" evidence="1">
    <location>
        <begin position="184"/>
        <end position="205"/>
    </location>
</feature>
<dbReference type="EMBL" id="ML000836">
    <property type="protein sequence ID" value="RKO83790.1"/>
    <property type="molecule type" value="Genomic_DNA"/>
</dbReference>